<keyword evidence="2" id="KW-1133">Transmembrane helix</keyword>
<dbReference type="Gene3D" id="2.160.20.80">
    <property type="entry name" value="E3 ubiquitin-protein ligase SopA"/>
    <property type="match status" value="1"/>
</dbReference>
<feature type="region of interest" description="Disordered" evidence="1">
    <location>
        <begin position="451"/>
        <end position="471"/>
    </location>
</feature>
<dbReference type="Proteomes" id="UP001501265">
    <property type="component" value="Unassembled WGS sequence"/>
</dbReference>
<dbReference type="SUPFAM" id="SSF141571">
    <property type="entry name" value="Pentapeptide repeat-like"/>
    <property type="match status" value="1"/>
</dbReference>
<dbReference type="RefSeq" id="WP_345621056.1">
    <property type="nucleotide sequence ID" value="NZ_BAABIG010000034.1"/>
</dbReference>
<protein>
    <recommendedName>
        <fullName evidence="5">Pentapeptide repeat-containing protein</fullName>
    </recommendedName>
</protein>
<feature type="transmembrane region" description="Helical" evidence="2">
    <location>
        <begin position="12"/>
        <end position="30"/>
    </location>
</feature>
<accession>A0ABP9C9Z8</accession>
<keyword evidence="4" id="KW-1185">Reference proteome</keyword>
<evidence type="ECO:0000256" key="1">
    <source>
        <dbReference type="SAM" id="MobiDB-lite"/>
    </source>
</evidence>
<evidence type="ECO:0000256" key="2">
    <source>
        <dbReference type="SAM" id="Phobius"/>
    </source>
</evidence>
<evidence type="ECO:0000313" key="4">
    <source>
        <dbReference type="Proteomes" id="UP001501265"/>
    </source>
</evidence>
<gene>
    <name evidence="3" type="ORF">GCM10023220_38670</name>
</gene>
<dbReference type="Pfam" id="PF00805">
    <property type="entry name" value="Pentapeptide"/>
    <property type="match status" value="4"/>
</dbReference>
<dbReference type="InterPro" id="IPR051082">
    <property type="entry name" value="Pentapeptide-BTB/POZ_domain"/>
</dbReference>
<sequence length="671" mass="72341">MDFTEWADWVRALIGAVLTCLGTAAIWRVVRAAAAHSDPHRRTGRHVALVPRRLVRLRTAAVGRRLRAATAVRRHQGLGNTTPAADFRRHLAEADRSERVLRAGSRVWSLYVPLVLALCGVTLGTWALIWEYAMAGPLSDLLDTDTLFYESFDQATWFAGYDEECRSFSLFRGCEPAFLPWWSGFEAGFDLGVAVALPVAAWRLRRSAAAGFRTWLKQEAPDLRCLEALAACRDALRPTAPEATVLDERVSELRTALEDFAAAGVPADTVRRTELQEHTAQVTEALGKASGRYLREGSAALPALIALLATVQDRVYARRWLALLAPAQLGAAPPPGPVPAQPQHAVAAAQRDPGRWQRLMPAATALPAIPALLALAFTAVTISQASDTLDLTQRDQVSSVYNETVSNLGDDAVNVRVSSIYGIERMMRENPGEQPTLVGVLCSYVREHAKTPKNKRELERRRKDEKARPTEDVQAALSVLGRVPSAADMPRIDLRNTSLIGAEISSTNFANADLRGADLTHADLRLSQFGSAWFDGARLSGALLSDADFSAAEFIGTDLSGVWWDGAVLVGADLSGANLSHASLFHRDDGAVTNLERADLSGARLTGADLTGAALREADFTKDDSRSLGVADVDGANFTGADLTDAHLAGVDGATAVWDQAVLPRGRPSVT</sequence>
<dbReference type="InterPro" id="IPR001646">
    <property type="entry name" value="5peptide_repeat"/>
</dbReference>
<feature type="transmembrane region" description="Helical" evidence="2">
    <location>
        <begin position="108"/>
        <end position="129"/>
    </location>
</feature>
<name>A0ABP9C9Z8_9ACTN</name>
<keyword evidence="2" id="KW-0812">Transmembrane</keyword>
<comment type="caution">
    <text evidence="3">The sequence shown here is derived from an EMBL/GenBank/DDBJ whole genome shotgun (WGS) entry which is preliminary data.</text>
</comment>
<reference evidence="4" key="1">
    <citation type="journal article" date="2019" name="Int. J. Syst. Evol. Microbiol.">
        <title>The Global Catalogue of Microorganisms (GCM) 10K type strain sequencing project: providing services to taxonomists for standard genome sequencing and annotation.</title>
        <authorList>
            <consortium name="The Broad Institute Genomics Platform"/>
            <consortium name="The Broad Institute Genome Sequencing Center for Infectious Disease"/>
            <person name="Wu L."/>
            <person name="Ma J."/>
        </authorList>
    </citation>
    <scope>NUCLEOTIDE SEQUENCE [LARGE SCALE GENOMIC DNA]</scope>
    <source>
        <strain evidence="4">JCM 18081</strain>
    </source>
</reference>
<dbReference type="PANTHER" id="PTHR14136">
    <property type="entry name" value="BTB_POZ DOMAIN-CONTAINING PROTEIN KCTD9"/>
    <property type="match status" value="1"/>
</dbReference>
<dbReference type="PANTHER" id="PTHR14136:SF17">
    <property type="entry name" value="BTB_POZ DOMAIN-CONTAINING PROTEIN KCTD9"/>
    <property type="match status" value="1"/>
</dbReference>
<evidence type="ECO:0008006" key="5">
    <source>
        <dbReference type="Google" id="ProtNLM"/>
    </source>
</evidence>
<proteinExistence type="predicted"/>
<dbReference type="EMBL" id="BAABIG010000034">
    <property type="protein sequence ID" value="GAA4805186.1"/>
    <property type="molecule type" value="Genomic_DNA"/>
</dbReference>
<organism evidence="3 4">
    <name type="scientific">Streptomyces ziwulingensis</name>
    <dbReference type="NCBI Taxonomy" id="1045501"/>
    <lineage>
        <taxon>Bacteria</taxon>
        <taxon>Bacillati</taxon>
        <taxon>Actinomycetota</taxon>
        <taxon>Actinomycetes</taxon>
        <taxon>Kitasatosporales</taxon>
        <taxon>Streptomycetaceae</taxon>
        <taxon>Streptomyces</taxon>
    </lineage>
</organism>
<keyword evidence="2" id="KW-0472">Membrane</keyword>
<evidence type="ECO:0000313" key="3">
    <source>
        <dbReference type="EMBL" id="GAA4805186.1"/>
    </source>
</evidence>